<dbReference type="AlphaFoldDB" id="A0A286PGR7"/>
<gene>
    <name evidence="1" type="ORF">SO3561_10321</name>
</gene>
<proteinExistence type="predicted"/>
<dbReference type="EMBL" id="BDQI01000063">
    <property type="protein sequence ID" value="GAX58746.1"/>
    <property type="molecule type" value="Genomic_DNA"/>
</dbReference>
<name>A0A286PGR7_STROL</name>
<sequence>MLGFVDKYDDTVFNRTQVSHIRGELVQLRELCDADETVALSELVKLLDVVSERPHRYLVFNGD</sequence>
<protein>
    <submittedName>
        <fullName evidence="1">Uncharacterized protein</fullName>
    </submittedName>
</protein>
<comment type="caution">
    <text evidence="1">The sequence shown here is derived from an EMBL/GenBank/DDBJ whole genome shotgun (WGS) entry which is preliminary data.</text>
</comment>
<reference evidence="2" key="1">
    <citation type="submission" date="2017-05" db="EMBL/GenBank/DDBJ databases">
        <title>Streptomyces olivochromogenes NBRC 3561 whole genome shotgun sequence.</title>
        <authorList>
            <person name="Dohra H."/>
            <person name="Kodani S."/>
        </authorList>
    </citation>
    <scope>NUCLEOTIDE SEQUENCE [LARGE SCALE GENOMIC DNA]</scope>
    <source>
        <strain evidence="2">NBRC 3561</strain>
    </source>
</reference>
<accession>A0A286PGR7</accession>
<evidence type="ECO:0000313" key="1">
    <source>
        <dbReference type="EMBL" id="GAX58746.1"/>
    </source>
</evidence>
<evidence type="ECO:0000313" key="2">
    <source>
        <dbReference type="Proteomes" id="UP000217446"/>
    </source>
</evidence>
<keyword evidence="2" id="KW-1185">Reference proteome</keyword>
<dbReference type="Proteomes" id="UP000217446">
    <property type="component" value="Unassembled WGS sequence"/>
</dbReference>
<organism evidence="1 2">
    <name type="scientific">Streptomyces olivochromogenes</name>
    <dbReference type="NCBI Taxonomy" id="1963"/>
    <lineage>
        <taxon>Bacteria</taxon>
        <taxon>Bacillati</taxon>
        <taxon>Actinomycetota</taxon>
        <taxon>Actinomycetes</taxon>
        <taxon>Kitasatosporales</taxon>
        <taxon>Streptomycetaceae</taxon>
        <taxon>Streptomyces</taxon>
    </lineage>
</organism>